<protein>
    <submittedName>
        <fullName evidence="1">NADH dehydrogenase (Quinone) subunit D</fullName>
    </submittedName>
</protein>
<name>A0ACD5HIE6_9PROT</name>
<proteinExistence type="predicted"/>
<dbReference type="EMBL" id="CP127526">
    <property type="protein sequence ID" value="XRI73696.1"/>
    <property type="molecule type" value="Genomic_DNA"/>
</dbReference>
<reference evidence="1 2" key="1">
    <citation type="journal article" date="2021" name="ISME J.">
        <title>Genomic evolution of the class Acidithiobacillia: deep-branching Proteobacteria living in extreme acidic conditions.</title>
        <authorList>
            <person name="Moya-Beltran A."/>
            <person name="Beard S."/>
            <person name="Rojas-Villalobos C."/>
            <person name="Issotta F."/>
            <person name="Gallardo Y."/>
            <person name="Ulloa R."/>
            <person name="Giaveno A."/>
            <person name="Degli Esposti M."/>
            <person name="Johnson D.B."/>
            <person name="Quatrini R."/>
        </authorList>
    </citation>
    <scope>NUCLEOTIDE SEQUENCE [LARGE SCALE GENOMIC DNA]</scope>
    <source>
        <strain evidence="1 2">GG1-14</strain>
    </source>
</reference>
<sequence>MLLAEVLQKRFAASPLTEGRDGWPDFQLPEEQLLPALQFLHEEMQPRFPMLLDLTAVDEGPANASAASAHYTLTYHLHGLEACGVLRLRVAHADAAVPVPSITGIYVNANWYEREVYDLFGLQFSGHPDLRRILLPPLWEGHPLRKAEAIRATERPAYRLSKADLQDALKAYSAEVTAPEAGYTVLNVGPHHPGTHGILRFILKISGEKIASVDPEIGYHHRGVEKIAEGHTFHNFIPYTDRVDYLGGVLGEFPYVRGVEMLADLNLPARAEGIRTLLAEICRISSHLVWLGSYGNDLGTMGPAFYAFRDRALLLDLIEKYTGGRLHPQFFRIGGVAADLPEDWREDLLQVLQKVESGLRDTETLTVGNPIFRARTRGIGVLSAAQAEKWGASGIVLRSTGKAWDMRKAAPYGLYADLDFEVPTSTDGDALARTQLHIDEIRQSIRMLRQLAEDMPEGPTLAADARYALPPKDHTLRDIETLIHHFEQMAGEIGPPAGQVLSITESARGMLAYYLVADGSAHPYRLRVRTPSFPHVQLITELGRDTALPDFIATIGSIDYVLADLDR</sequence>
<evidence type="ECO:0000313" key="1">
    <source>
        <dbReference type="EMBL" id="XRI73696.1"/>
    </source>
</evidence>
<organism evidence="1 2">
    <name type="scientific">Acidithiobacillus montserratensis</name>
    <dbReference type="NCBI Taxonomy" id="2729135"/>
    <lineage>
        <taxon>Bacteria</taxon>
        <taxon>Pseudomonadati</taxon>
        <taxon>Pseudomonadota</taxon>
        <taxon>Acidithiobacillia</taxon>
        <taxon>Acidithiobacillales</taxon>
        <taxon>Acidithiobacillaceae</taxon>
        <taxon>Acidithiobacillus</taxon>
    </lineage>
</organism>
<dbReference type="Proteomes" id="UP001195965">
    <property type="component" value="Chromosome"/>
</dbReference>
<accession>A0ACD5HIE6</accession>
<evidence type="ECO:0000313" key="2">
    <source>
        <dbReference type="Proteomes" id="UP001195965"/>
    </source>
</evidence>
<keyword evidence="2" id="KW-1185">Reference proteome</keyword>
<gene>
    <name evidence="1" type="primary">nuoD</name>
    <name evidence="1" type="ORF">HHS34_000490</name>
</gene>